<feature type="compositionally biased region" description="Low complexity" evidence="3">
    <location>
        <begin position="17"/>
        <end position="42"/>
    </location>
</feature>
<dbReference type="InterPro" id="IPR036871">
    <property type="entry name" value="PX_dom_sf"/>
</dbReference>
<dbReference type="Pfam" id="PF14604">
    <property type="entry name" value="SH3_9"/>
    <property type="match status" value="1"/>
</dbReference>
<dbReference type="Gene3D" id="2.30.30.40">
    <property type="entry name" value="SH3 Domains"/>
    <property type="match status" value="1"/>
</dbReference>
<evidence type="ECO:0000313" key="7">
    <source>
        <dbReference type="Proteomes" id="UP000266861"/>
    </source>
</evidence>
<evidence type="ECO:0000256" key="1">
    <source>
        <dbReference type="ARBA" id="ARBA00022443"/>
    </source>
</evidence>
<dbReference type="OrthoDB" id="10254720at2759"/>
<dbReference type="PANTHER" id="PTHR45827:SF1">
    <property type="entry name" value="SORTING NEXIN"/>
    <property type="match status" value="1"/>
</dbReference>
<dbReference type="InterPro" id="IPR027267">
    <property type="entry name" value="AH/BAR_dom_sf"/>
</dbReference>
<dbReference type="Gene3D" id="3.30.1520.10">
    <property type="entry name" value="Phox-like domain"/>
    <property type="match status" value="1"/>
</dbReference>
<dbReference type="Pfam" id="PF10456">
    <property type="entry name" value="BAR_3_WASP_bdg"/>
    <property type="match status" value="1"/>
</dbReference>
<evidence type="ECO:0000259" key="5">
    <source>
        <dbReference type="PROSITE" id="PS50195"/>
    </source>
</evidence>
<dbReference type="GO" id="GO:0016197">
    <property type="term" value="P:endosomal transport"/>
    <property type="evidence" value="ECO:0007669"/>
    <property type="project" value="TreeGrafter"/>
</dbReference>
<dbReference type="Pfam" id="PF00787">
    <property type="entry name" value="PX"/>
    <property type="match status" value="1"/>
</dbReference>
<dbReference type="PANTHER" id="PTHR45827">
    <property type="entry name" value="SORTING NEXIN"/>
    <property type="match status" value="1"/>
</dbReference>
<feature type="domain" description="PX" evidence="5">
    <location>
        <begin position="256"/>
        <end position="368"/>
    </location>
</feature>
<dbReference type="EMBL" id="PQFF01000196">
    <property type="protein sequence ID" value="RHZ75730.1"/>
    <property type="molecule type" value="Genomic_DNA"/>
</dbReference>
<evidence type="ECO:0000313" key="6">
    <source>
        <dbReference type="EMBL" id="RHZ75730.1"/>
    </source>
</evidence>
<dbReference type="SUPFAM" id="SSF50044">
    <property type="entry name" value="SH3-domain"/>
    <property type="match status" value="1"/>
</dbReference>
<feature type="domain" description="SH3" evidence="4">
    <location>
        <begin position="70"/>
        <end position="131"/>
    </location>
</feature>
<keyword evidence="7" id="KW-1185">Reference proteome</keyword>
<dbReference type="AlphaFoldDB" id="A0A397ISS4"/>
<dbReference type="CDD" id="cd00174">
    <property type="entry name" value="SH3"/>
    <property type="match status" value="1"/>
</dbReference>
<dbReference type="GO" id="GO:0006897">
    <property type="term" value="P:endocytosis"/>
    <property type="evidence" value="ECO:0007669"/>
    <property type="project" value="TreeGrafter"/>
</dbReference>
<sequence>MATKIRPVPPPKPARLSMSSQNRISEISSSTRSSTITEIPLCESPPPELSEESFIADDNTPRASEIFLSSEGRQARALYDFVGEISCNELSFKAGDTICILNERLSEGWSLAEKDGITGLVPESYITYTTEFTEVLNSEVLLSSSLSNHSDRDSINTDRNNHHSKNESINGSITGSIYGSLSGSTRSKTILGGRQLNRFSWFVTTGVEEFILNGGHVETITSKEADGENNENVEVTESDKHFIQSGPNWNEKAPIFKVMVHSPEKRVKLGGVQEYTIFYVTSMFSGGVQVTVERRFSQFEWLYNRLVIKFGALVLPPLPEKQYTGRFNEEFIEKRRCALERFINRLARHPVIRYSDILTHFLSCNDDLEWRKREKEFDSDKIVGHSFFQHVYHPEFNVDDGDVEIIERFAAHARAMEKLMPWINEASQAHKDSLTEMQHQYRRVSYALLRLITGYNAGEDCECVNDEGAWCWRDGCNVCLSLTKAIQSTAESMQVIADMYDSHTKEVIVPWIENFKEYNQPATNCEQLIDMHSGAYKKYKDVSDEDISQDQSEDTDIEAIRSRCDTVFNVTLSEVNRIHDERVQDFQENTKQYLDGQIQFYEKALEELRQARANFDEPHYSALSQTPRTPSQYDTLIDEQRPSVSRPVSIVSVGSMSGMVGGVVDGVGSMGSFLKKTARTSIGSSSMFESWWGRG</sequence>
<dbReference type="PRINTS" id="PR00452">
    <property type="entry name" value="SH3DOMAIN"/>
</dbReference>
<proteinExistence type="predicted"/>
<keyword evidence="1 2" id="KW-0728">SH3 domain</keyword>
<dbReference type="PROSITE" id="PS50195">
    <property type="entry name" value="PX"/>
    <property type="match status" value="1"/>
</dbReference>
<gene>
    <name evidence="6" type="ORF">Glove_209g83</name>
</gene>
<name>A0A397ISS4_9GLOM</name>
<evidence type="ECO:0008006" key="8">
    <source>
        <dbReference type="Google" id="ProtNLM"/>
    </source>
</evidence>
<organism evidence="6 7">
    <name type="scientific">Diversispora epigaea</name>
    <dbReference type="NCBI Taxonomy" id="1348612"/>
    <lineage>
        <taxon>Eukaryota</taxon>
        <taxon>Fungi</taxon>
        <taxon>Fungi incertae sedis</taxon>
        <taxon>Mucoromycota</taxon>
        <taxon>Glomeromycotina</taxon>
        <taxon>Glomeromycetes</taxon>
        <taxon>Diversisporales</taxon>
        <taxon>Diversisporaceae</taxon>
        <taxon>Diversispora</taxon>
    </lineage>
</organism>
<dbReference type="PROSITE" id="PS50002">
    <property type="entry name" value="SH3"/>
    <property type="match status" value="1"/>
</dbReference>
<evidence type="ECO:0000259" key="4">
    <source>
        <dbReference type="PROSITE" id="PS50002"/>
    </source>
</evidence>
<accession>A0A397ISS4</accession>
<protein>
    <recommendedName>
        <fullName evidence="8">PX domain-containing protein</fullName>
    </recommendedName>
</protein>
<dbReference type="Proteomes" id="UP000266861">
    <property type="component" value="Unassembled WGS sequence"/>
</dbReference>
<dbReference type="InterPro" id="IPR036028">
    <property type="entry name" value="SH3-like_dom_sf"/>
</dbReference>
<feature type="region of interest" description="Disordered" evidence="3">
    <location>
        <begin position="147"/>
        <end position="169"/>
    </location>
</feature>
<evidence type="ECO:0000256" key="2">
    <source>
        <dbReference type="PROSITE-ProRule" id="PRU00192"/>
    </source>
</evidence>
<reference evidence="6 7" key="1">
    <citation type="submission" date="2018-08" db="EMBL/GenBank/DDBJ databases">
        <title>Genome and evolution of the arbuscular mycorrhizal fungus Diversispora epigaea (formerly Glomus versiforme) and its bacterial endosymbionts.</title>
        <authorList>
            <person name="Sun X."/>
            <person name="Fei Z."/>
            <person name="Harrison M."/>
        </authorList>
    </citation>
    <scope>NUCLEOTIDE SEQUENCE [LARGE SCALE GENOMIC DNA]</scope>
    <source>
        <strain evidence="6 7">IT104</strain>
    </source>
</reference>
<feature type="compositionally biased region" description="Basic and acidic residues" evidence="3">
    <location>
        <begin position="149"/>
        <end position="166"/>
    </location>
</feature>
<feature type="region of interest" description="Disordered" evidence="3">
    <location>
        <begin position="1"/>
        <end position="53"/>
    </location>
</feature>
<dbReference type="InterPro" id="IPR001452">
    <property type="entry name" value="SH3_domain"/>
</dbReference>
<evidence type="ECO:0000256" key="3">
    <source>
        <dbReference type="SAM" id="MobiDB-lite"/>
    </source>
</evidence>
<dbReference type="InterPro" id="IPR019497">
    <property type="entry name" value="Sorting_nexin_WASP-bd-dom"/>
</dbReference>
<dbReference type="InterPro" id="IPR001683">
    <property type="entry name" value="PX_dom"/>
</dbReference>
<dbReference type="STRING" id="1348612.A0A397ISS4"/>
<comment type="caution">
    <text evidence="6">The sequence shown here is derived from an EMBL/GenBank/DDBJ whole genome shotgun (WGS) entry which is preliminary data.</text>
</comment>
<dbReference type="GO" id="GO:0005886">
    <property type="term" value="C:plasma membrane"/>
    <property type="evidence" value="ECO:0007669"/>
    <property type="project" value="TreeGrafter"/>
</dbReference>
<dbReference type="SMART" id="SM00326">
    <property type="entry name" value="SH3"/>
    <property type="match status" value="1"/>
</dbReference>
<dbReference type="GO" id="GO:0031410">
    <property type="term" value="C:cytoplasmic vesicle"/>
    <property type="evidence" value="ECO:0007669"/>
    <property type="project" value="TreeGrafter"/>
</dbReference>
<dbReference type="GO" id="GO:0097320">
    <property type="term" value="P:plasma membrane tubulation"/>
    <property type="evidence" value="ECO:0007669"/>
    <property type="project" value="TreeGrafter"/>
</dbReference>
<dbReference type="Gene3D" id="1.20.1270.60">
    <property type="entry name" value="Arfaptin homology (AH) domain/BAR domain"/>
    <property type="match status" value="1"/>
</dbReference>
<dbReference type="SMART" id="SM00312">
    <property type="entry name" value="PX"/>
    <property type="match status" value="1"/>
</dbReference>
<dbReference type="GO" id="GO:0035091">
    <property type="term" value="F:phosphatidylinositol binding"/>
    <property type="evidence" value="ECO:0007669"/>
    <property type="project" value="InterPro"/>
</dbReference>
<dbReference type="SUPFAM" id="SSF64268">
    <property type="entry name" value="PX domain"/>
    <property type="match status" value="1"/>
</dbReference>